<keyword evidence="3" id="KW-1185">Reference proteome</keyword>
<dbReference type="CDD" id="cd02511">
    <property type="entry name" value="Beta4Glucosyltransferase"/>
    <property type="match status" value="1"/>
</dbReference>
<evidence type="ECO:0000313" key="3">
    <source>
        <dbReference type="Proteomes" id="UP001464891"/>
    </source>
</evidence>
<dbReference type="SUPFAM" id="SSF53448">
    <property type="entry name" value="Nucleotide-diphospho-sugar transferases"/>
    <property type="match status" value="1"/>
</dbReference>
<accession>A0ABV0J5J9</accession>
<dbReference type="PANTHER" id="PTHR43630">
    <property type="entry name" value="POLY-BETA-1,6-N-ACETYL-D-GLUCOSAMINE SYNTHASE"/>
    <property type="match status" value="1"/>
</dbReference>
<evidence type="ECO:0000259" key="1">
    <source>
        <dbReference type="Pfam" id="PF00535"/>
    </source>
</evidence>
<dbReference type="Gene3D" id="3.90.550.10">
    <property type="entry name" value="Spore Coat Polysaccharide Biosynthesis Protein SpsA, Chain A"/>
    <property type="match status" value="1"/>
</dbReference>
<feature type="domain" description="Glycosyltransferase 2-like" evidence="1">
    <location>
        <begin position="11"/>
        <end position="95"/>
    </location>
</feature>
<protein>
    <submittedName>
        <fullName evidence="2">Glycosyltransferase family 2 protein</fullName>
    </submittedName>
</protein>
<name>A0ABV0J5J9_9CYAN</name>
<reference evidence="2 3" key="1">
    <citation type="submission" date="2022-04" db="EMBL/GenBank/DDBJ databases">
        <title>Positive selection, recombination, and allopatry shape intraspecific diversity of widespread and dominant cyanobacteria.</title>
        <authorList>
            <person name="Wei J."/>
            <person name="Shu W."/>
            <person name="Hu C."/>
        </authorList>
    </citation>
    <scope>NUCLEOTIDE SEQUENCE [LARGE SCALE GENOMIC DNA]</scope>
    <source>
        <strain evidence="2 3">GB2-A4</strain>
    </source>
</reference>
<evidence type="ECO:0000313" key="2">
    <source>
        <dbReference type="EMBL" id="MEP0817046.1"/>
    </source>
</evidence>
<proteinExistence type="predicted"/>
<gene>
    <name evidence="2" type="ORF">NC998_08045</name>
</gene>
<organism evidence="2 3">
    <name type="scientific">Trichocoleus desertorum GB2-A4</name>
    <dbReference type="NCBI Taxonomy" id="2933944"/>
    <lineage>
        <taxon>Bacteria</taxon>
        <taxon>Bacillati</taxon>
        <taxon>Cyanobacteriota</taxon>
        <taxon>Cyanophyceae</taxon>
        <taxon>Leptolyngbyales</taxon>
        <taxon>Trichocoleusaceae</taxon>
        <taxon>Trichocoleus</taxon>
    </lineage>
</organism>
<dbReference type="InterPro" id="IPR001173">
    <property type="entry name" value="Glyco_trans_2-like"/>
</dbReference>
<dbReference type="PANTHER" id="PTHR43630:SF2">
    <property type="entry name" value="GLYCOSYLTRANSFERASE"/>
    <property type="match status" value="1"/>
</dbReference>
<sequence length="278" mass="31519">MIQATLIRSISTVIIAQNEEECIANAIQSCLPFADEIVVVDGGSQDATVQISESLGCKVYTNPWPGYSKQRNFGADQAKHDWIFFLDADEVVDTELAIAISAWKTGLEPTTKALSVKRVGDFFGKWLDSRAEAHVRLYDKTQCRIKDVLVHEGPDVKDDPVTLLPGTLWHQGFRDMSDLVIRFNKYTDLDANQAHLLGKKFSLIRLLLKPPAKFLQQYLWYGMYRQGLAGFTLASLWSYYIFLKEIKLYEIDWRAKGNTQPEPKEFGLSVTPTHQVQA</sequence>
<dbReference type="EMBL" id="JAMPKM010000003">
    <property type="protein sequence ID" value="MEP0817046.1"/>
    <property type="molecule type" value="Genomic_DNA"/>
</dbReference>
<comment type="caution">
    <text evidence="2">The sequence shown here is derived from an EMBL/GenBank/DDBJ whole genome shotgun (WGS) entry which is preliminary data.</text>
</comment>
<dbReference type="Proteomes" id="UP001464891">
    <property type="component" value="Unassembled WGS sequence"/>
</dbReference>
<dbReference type="InterPro" id="IPR029044">
    <property type="entry name" value="Nucleotide-diphossugar_trans"/>
</dbReference>
<dbReference type="RefSeq" id="WP_199299182.1">
    <property type="nucleotide sequence ID" value="NZ_JAMPKM010000003.1"/>
</dbReference>
<dbReference type="Pfam" id="PF00535">
    <property type="entry name" value="Glycos_transf_2"/>
    <property type="match status" value="1"/>
</dbReference>